<dbReference type="Proteomes" id="UP000637578">
    <property type="component" value="Unassembled WGS sequence"/>
</dbReference>
<protein>
    <submittedName>
        <fullName evidence="1">Uncharacterized protein</fullName>
    </submittedName>
</protein>
<reference evidence="1" key="2">
    <citation type="submission" date="2020-09" db="EMBL/GenBank/DDBJ databases">
        <authorList>
            <person name="Sun Q."/>
            <person name="Zhou Y."/>
        </authorList>
    </citation>
    <scope>NUCLEOTIDE SEQUENCE</scope>
    <source>
        <strain evidence="1">CGMCC 4.5737</strain>
    </source>
</reference>
<evidence type="ECO:0000313" key="2">
    <source>
        <dbReference type="Proteomes" id="UP000637578"/>
    </source>
</evidence>
<proteinExistence type="predicted"/>
<dbReference type="AlphaFoldDB" id="A0A8J3CJN6"/>
<accession>A0A8J3CJN6</accession>
<reference evidence="1" key="1">
    <citation type="journal article" date="2014" name="Int. J. Syst. Evol. Microbiol.">
        <title>Complete genome sequence of Corynebacterium casei LMG S-19264T (=DSM 44701T), isolated from a smear-ripened cheese.</title>
        <authorList>
            <consortium name="US DOE Joint Genome Institute (JGI-PGF)"/>
            <person name="Walter F."/>
            <person name="Albersmeier A."/>
            <person name="Kalinowski J."/>
            <person name="Ruckert C."/>
        </authorList>
    </citation>
    <scope>NUCLEOTIDE SEQUENCE</scope>
    <source>
        <strain evidence="1">CGMCC 4.5737</strain>
    </source>
</reference>
<name>A0A8J3CJN6_9PSEU</name>
<evidence type="ECO:0000313" key="1">
    <source>
        <dbReference type="EMBL" id="GGM77182.1"/>
    </source>
</evidence>
<gene>
    <name evidence="1" type="ORF">GCM10012275_54780</name>
</gene>
<comment type="caution">
    <text evidence="1">The sequence shown here is derived from an EMBL/GenBank/DDBJ whole genome shotgun (WGS) entry which is preliminary data.</text>
</comment>
<keyword evidence="2" id="KW-1185">Reference proteome</keyword>
<sequence>MRAARRCATDADLARTVLRLIVVELRRRGLSVRQVEAATTVPKSTVQQWAQATATASGVARVA</sequence>
<organism evidence="1 2">
    <name type="scientific">Longimycelium tulufanense</name>
    <dbReference type="NCBI Taxonomy" id="907463"/>
    <lineage>
        <taxon>Bacteria</taxon>
        <taxon>Bacillati</taxon>
        <taxon>Actinomycetota</taxon>
        <taxon>Actinomycetes</taxon>
        <taxon>Pseudonocardiales</taxon>
        <taxon>Pseudonocardiaceae</taxon>
        <taxon>Longimycelium</taxon>
    </lineage>
</organism>
<dbReference type="EMBL" id="BMMK01000038">
    <property type="protein sequence ID" value="GGM77182.1"/>
    <property type="molecule type" value="Genomic_DNA"/>
</dbReference>